<evidence type="ECO:0000313" key="2">
    <source>
        <dbReference type="EMBL" id="SVB48056.1"/>
    </source>
</evidence>
<dbReference type="EMBL" id="UINC01043678">
    <property type="protein sequence ID" value="SVB48056.1"/>
    <property type="molecule type" value="Genomic_DNA"/>
</dbReference>
<organism evidence="2">
    <name type="scientific">marine metagenome</name>
    <dbReference type="NCBI Taxonomy" id="408172"/>
    <lineage>
        <taxon>unclassified sequences</taxon>
        <taxon>metagenomes</taxon>
        <taxon>ecological metagenomes</taxon>
    </lineage>
</organism>
<proteinExistence type="predicted"/>
<reference evidence="2" key="1">
    <citation type="submission" date="2018-05" db="EMBL/GenBank/DDBJ databases">
        <authorList>
            <person name="Lanie J.A."/>
            <person name="Ng W.-L."/>
            <person name="Kazmierczak K.M."/>
            <person name="Andrzejewski T.M."/>
            <person name="Davidsen T.M."/>
            <person name="Wayne K.J."/>
            <person name="Tettelin H."/>
            <person name="Glass J.I."/>
            <person name="Rusch D."/>
            <person name="Podicherti R."/>
            <person name="Tsui H.-C.T."/>
            <person name="Winkler M.E."/>
        </authorList>
    </citation>
    <scope>NUCLEOTIDE SEQUENCE</scope>
</reference>
<dbReference type="Pfam" id="PF13412">
    <property type="entry name" value="HTH_24"/>
    <property type="match status" value="1"/>
</dbReference>
<protein>
    <recommendedName>
        <fullName evidence="3">MarR family EPS-associated transcriptional regulator</fullName>
    </recommendedName>
</protein>
<evidence type="ECO:0008006" key="3">
    <source>
        <dbReference type="Google" id="ProtNLM"/>
    </source>
</evidence>
<dbReference type="SUPFAM" id="SSF46785">
    <property type="entry name" value="Winged helix' DNA-binding domain"/>
    <property type="match status" value="1"/>
</dbReference>
<dbReference type="InterPro" id="IPR036388">
    <property type="entry name" value="WH-like_DNA-bd_sf"/>
</dbReference>
<dbReference type="InterPro" id="IPR026433">
    <property type="entry name" value="MarR_EPS"/>
</dbReference>
<feature type="coiled-coil region" evidence="1">
    <location>
        <begin position="81"/>
        <end position="108"/>
    </location>
</feature>
<name>A0A382EB78_9ZZZZ</name>
<dbReference type="InterPro" id="IPR036390">
    <property type="entry name" value="WH_DNA-bd_sf"/>
</dbReference>
<dbReference type="AlphaFoldDB" id="A0A382EB78"/>
<evidence type="ECO:0000256" key="1">
    <source>
        <dbReference type="SAM" id="Coils"/>
    </source>
</evidence>
<dbReference type="NCBIfam" id="TIGR04176">
    <property type="entry name" value="MarR_EPS"/>
    <property type="match status" value="1"/>
</dbReference>
<gene>
    <name evidence="2" type="ORF">METZ01_LOCUS200910</name>
</gene>
<dbReference type="Gene3D" id="1.10.10.10">
    <property type="entry name" value="Winged helix-like DNA-binding domain superfamily/Winged helix DNA-binding domain"/>
    <property type="match status" value="1"/>
</dbReference>
<sequence length="115" mass="13329">MNDKTKIDIETKFKVLDVISKSDISNQRSIADQTKFSLGKVNYVVNQLIEVGFLKFENFKNAKNKKNYAYILTPSGLSEKLKITQSFIERKEKEYEALKTEIEALKAEEDKNNLF</sequence>
<accession>A0A382EB78</accession>
<keyword evidence="1" id="KW-0175">Coiled coil</keyword>